<dbReference type="PANTHER" id="PTHR12258:SF5">
    <property type="entry name" value="BCDNA.GH02250-RELATED"/>
    <property type="match status" value="1"/>
</dbReference>
<dbReference type="GO" id="GO:0030154">
    <property type="term" value="P:cell differentiation"/>
    <property type="evidence" value="ECO:0007669"/>
    <property type="project" value="UniProtKB-KW"/>
</dbReference>
<dbReference type="RefSeq" id="XP_034115351.1">
    <property type="nucleotide sequence ID" value="XM_034259460.2"/>
</dbReference>
<dbReference type="GO" id="GO:0101006">
    <property type="term" value="F:protein histidine phosphatase activity"/>
    <property type="evidence" value="ECO:0007669"/>
    <property type="project" value="TreeGrafter"/>
</dbReference>
<dbReference type="FunFam" id="3.50.20.20:FF:000001">
    <property type="entry name" value="14 kDa phosphohistidine phosphatase"/>
    <property type="match status" value="1"/>
</dbReference>
<comment type="function">
    <text evidence="1">JanA and janB regulate somatic sex differentiation.</text>
</comment>
<dbReference type="Proteomes" id="UP000515160">
    <property type="component" value="Chromosome 2R"/>
</dbReference>
<evidence type="ECO:0000256" key="2">
    <source>
        <dbReference type="ARBA" id="ARBA00010971"/>
    </source>
</evidence>
<dbReference type="AlphaFoldDB" id="A0A6P8XG27"/>
<evidence type="ECO:0000256" key="7">
    <source>
        <dbReference type="PIRSR" id="PIRSR607702-2"/>
    </source>
</evidence>
<dbReference type="Gene3D" id="3.50.20.20">
    <property type="entry name" value="Janus/Ocnus"/>
    <property type="match status" value="1"/>
</dbReference>
<dbReference type="GeneID" id="117575307"/>
<dbReference type="InterPro" id="IPR007702">
    <property type="entry name" value="Janus"/>
</dbReference>
<evidence type="ECO:0000256" key="3">
    <source>
        <dbReference type="ARBA" id="ARBA00022782"/>
    </source>
</evidence>
<protein>
    <recommendedName>
        <fullName evidence="5">Sex-regulated protein janus-A</fullName>
    </recommendedName>
</protein>
<keyword evidence="4" id="KW-0726">Sexual differentiation</keyword>
<evidence type="ECO:0000256" key="6">
    <source>
        <dbReference type="PIRSR" id="PIRSR607702-1"/>
    </source>
</evidence>
<name>A0A6P8XG27_DROAB</name>
<reference evidence="9" key="1">
    <citation type="submission" date="2025-08" db="UniProtKB">
        <authorList>
            <consortium name="RefSeq"/>
        </authorList>
    </citation>
    <scope>IDENTIFICATION</scope>
    <source>
        <strain evidence="9">15112-1751.03</strain>
        <tissue evidence="9">Whole Adult</tissue>
    </source>
</reference>
<comment type="similarity">
    <text evidence="2">Belongs to the janus family.</text>
</comment>
<feature type="active site" description="Proton acceptor" evidence="6">
    <location>
        <position position="52"/>
    </location>
</feature>
<sequence>MTEESLKAVPLVDIDDSGIFKYVLIKIFGHESGEGKEPSKTVVRGYADCTWHADIYERVQEIVKKDHLDTECLGGGRIEHNPDKKYIKIYGYSQGFGKADHLESKRILQTKYKDYEIEASDEGY</sequence>
<accession>A0A6P8XG27</accession>
<evidence type="ECO:0000256" key="4">
    <source>
        <dbReference type="ARBA" id="ARBA00022928"/>
    </source>
</evidence>
<organism evidence="8 9">
    <name type="scientific">Drosophila albomicans</name>
    <name type="common">Fruit fly</name>
    <dbReference type="NCBI Taxonomy" id="7291"/>
    <lineage>
        <taxon>Eukaryota</taxon>
        <taxon>Metazoa</taxon>
        <taxon>Ecdysozoa</taxon>
        <taxon>Arthropoda</taxon>
        <taxon>Hexapoda</taxon>
        <taxon>Insecta</taxon>
        <taxon>Pterygota</taxon>
        <taxon>Neoptera</taxon>
        <taxon>Endopterygota</taxon>
        <taxon>Diptera</taxon>
        <taxon>Brachycera</taxon>
        <taxon>Muscomorpha</taxon>
        <taxon>Ephydroidea</taxon>
        <taxon>Drosophilidae</taxon>
        <taxon>Drosophila</taxon>
    </lineage>
</organism>
<keyword evidence="3" id="KW-0221">Differentiation</keyword>
<keyword evidence="8" id="KW-1185">Reference proteome</keyword>
<feature type="binding site" evidence="7">
    <location>
        <position position="21"/>
    </location>
    <ligand>
        <name>substrate</name>
    </ligand>
</feature>
<proteinExistence type="inferred from homology"/>
<gene>
    <name evidence="9" type="primary">LOC117575307</name>
</gene>
<evidence type="ECO:0000256" key="1">
    <source>
        <dbReference type="ARBA" id="ARBA00002508"/>
    </source>
</evidence>
<dbReference type="GO" id="GO:0007548">
    <property type="term" value="P:sex differentiation"/>
    <property type="evidence" value="ECO:0007669"/>
    <property type="project" value="UniProtKB-KW"/>
</dbReference>
<dbReference type="PANTHER" id="PTHR12258">
    <property type="entry name" value="JANUS-A/JANUS-B"/>
    <property type="match status" value="1"/>
</dbReference>
<dbReference type="InterPro" id="IPR038596">
    <property type="entry name" value="Janus_sf"/>
</dbReference>
<dbReference type="Pfam" id="PF05005">
    <property type="entry name" value="Ocnus"/>
    <property type="match status" value="1"/>
</dbReference>
<dbReference type="GO" id="GO:0005829">
    <property type="term" value="C:cytosol"/>
    <property type="evidence" value="ECO:0007669"/>
    <property type="project" value="TreeGrafter"/>
</dbReference>
<dbReference type="SUPFAM" id="SSF143724">
    <property type="entry name" value="PHP14-like"/>
    <property type="match status" value="1"/>
</dbReference>
<evidence type="ECO:0000256" key="5">
    <source>
        <dbReference type="ARBA" id="ARBA00068494"/>
    </source>
</evidence>
<evidence type="ECO:0000313" key="9">
    <source>
        <dbReference type="RefSeq" id="XP_034115351.1"/>
    </source>
</evidence>
<evidence type="ECO:0000313" key="8">
    <source>
        <dbReference type="Proteomes" id="UP000515160"/>
    </source>
</evidence>
<dbReference type="OrthoDB" id="10249612at2759"/>